<evidence type="ECO:0000313" key="2">
    <source>
        <dbReference type="Proteomes" id="UP001243330"/>
    </source>
</evidence>
<proteinExistence type="predicted"/>
<sequence length="160" mass="18719">MMGQVDILTFGWIFRQLAWISYFLAPLMPRRFEALNGTHSFIILSVGMSISEYAYRELIDFDYHTIICPPTVTPMCQSSQAYVSPKRRLDTFEPAWLQLRTFGKLQKFRRGDRIIEDVYIINPALMTKEEFDAHLQRVCDLLQQPDARGSLTQAYRMQTI</sequence>
<dbReference type="AlphaFoldDB" id="A0AAD9AZX3"/>
<evidence type="ECO:0000313" key="1">
    <source>
        <dbReference type="EMBL" id="KAK1854779.1"/>
    </source>
</evidence>
<reference evidence="1" key="1">
    <citation type="submission" date="2023-01" db="EMBL/GenBank/DDBJ databases">
        <title>Colletotrichum chrysophilum M932 genome sequence.</title>
        <authorList>
            <person name="Baroncelli R."/>
        </authorList>
    </citation>
    <scope>NUCLEOTIDE SEQUENCE</scope>
    <source>
        <strain evidence="1">M932</strain>
    </source>
</reference>
<gene>
    <name evidence="1" type="ORF">CCHR01_02590</name>
</gene>
<comment type="caution">
    <text evidence="1">The sequence shown here is derived from an EMBL/GenBank/DDBJ whole genome shotgun (WGS) entry which is preliminary data.</text>
</comment>
<accession>A0AAD9AZX3</accession>
<name>A0AAD9AZX3_9PEZI</name>
<protein>
    <submittedName>
        <fullName evidence="1">Uncharacterized protein</fullName>
    </submittedName>
</protein>
<organism evidence="1 2">
    <name type="scientific">Colletotrichum chrysophilum</name>
    <dbReference type="NCBI Taxonomy" id="1836956"/>
    <lineage>
        <taxon>Eukaryota</taxon>
        <taxon>Fungi</taxon>
        <taxon>Dikarya</taxon>
        <taxon>Ascomycota</taxon>
        <taxon>Pezizomycotina</taxon>
        <taxon>Sordariomycetes</taxon>
        <taxon>Hypocreomycetidae</taxon>
        <taxon>Glomerellales</taxon>
        <taxon>Glomerellaceae</taxon>
        <taxon>Colletotrichum</taxon>
        <taxon>Colletotrichum gloeosporioides species complex</taxon>
    </lineage>
</organism>
<dbReference type="Proteomes" id="UP001243330">
    <property type="component" value="Unassembled WGS sequence"/>
</dbReference>
<keyword evidence="2" id="KW-1185">Reference proteome</keyword>
<dbReference type="EMBL" id="JAQOWY010000031">
    <property type="protein sequence ID" value="KAK1854779.1"/>
    <property type="molecule type" value="Genomic_DNA"/>
</dbReference>